<feature type="region of interest" description="Disordered" evidence="1">
    <location>
        <begin position="1"/>
        <end position="21"/>
    </location>
</feature>
<feature type="region of interest" description="Disordered" evidence="1">
    <location>
        <begin position="46"/>
        <end position="67"/>
    </location>
</feature>
<dbReference type="EMBL" id="KI394680">
    <property type="protein sequence ID" value="ERN01834.1"/>
    <property type="molecule type" value="Genomic_DNA"/>
</dbReference>
<evidence type="ECO:0000313" key="2">
    <source>
        <dbReference type="EMBL" id="ERN01834.1"/>
    </source>
</evidence>
<dbReference type="HOGENOM" id="CLU_2815832_0_0_1"/>
<sequence length="67" mass="7361">MDLPKGLPITKLPKDNWKPESQVAQVAQVSGERPEGKIYYKPGANGEAFPMLNPSQITQQPAPERST</sequence>
<evidence type="ECO:0000313" key="3">
    <source>
        <dbReference type="Proteomes" id="UP000017836"/>
    </source>
</evidence>
<proteinExistence type="predicted"/>
<dbReference type="Gramene" id="ERN01834">
    <property type="protein sequence ID" value="ERN01834"/>
    <property type="gene ID" value="AMTR_s00089p00072770"/>
</dbReference>
<keyword evidence="3" id="KW-1185">Reference proteome</keyword>
<organism evidence="2 3">
    <name type="scientific">Amborella trichopoda</name>
    <dbReference type="NCBI Taxonomy" id="13333"/>
    <lineage>
        <taxon>Eukaryota</taxon>
        <taxon>Viridiplantae</taxon>
        <taxon>Streptophyta</taxon>
        <taxon>Embryophyta</taxon>
        <taxon>Tracheophyta</taxon>
        <taxon>Spermatophyta</taxon>
        <taxon>Magnoliopsida</taxon>
        <taxon>Amborellales</taxon>
        <taxon>Amborellaceae</taxon>
        <taxon>Amborella</taxon>
    </lineage>
</organism>
<protein>
    <submittedName>
        <fullName evidence="2">Uncharacterized protein</fullName>
    </submittedName>
</protein>
<dbReference type="Proteomes" id="UP000017836">
    <property type="component" value="Unassembled WGS sequence"/>
</dbReference>
<dbReference type="AlphaFoldDB" id="W1P2G4"/>
<evidence type="ECO:0000256" key="1">
    <source>
        <dbReference type="SAM" id="MobiDB-lite"/>
    </source>
</evidence>
<gene>
    <name evidence="2" type="ORF">AMTR_s00089p00072770</name>
</gene>
<reference evidence="2" key="1">
    <citation type="submission" date="2013-08" db="EMBL/GenBank/DDBJ databases">
        <authorList>
            <person name="Albert V.A."/>
            <person name="Barbazuk W.B."/>
            <person name="Chamala S."/>
            <person name="Chanderbali A.S."/>
            <person name="dePamphilis C.W."/>
            <person name="Der J.P."/>
            <person name="Estill J.C."/>
            <person name="Leebens-Mack J."/>
            <person name="Ma H."/>
            <person name="Palmer J.D."/>
            <person name="Rounsley S."/>
            <person name="Sankoff D."/>
            <person name="Schuster S.C."/>
            <person name="Soltis D.E."/>
            <person name="Soltis P.S."/>
            <person name="Wessler S.R."/>
            <person name="Wing R.A."/>
        </authorList>
    </citation>
    <scope>NUCLEOTIDE SEQUENCE</scope>
    <source>
        <tissue evidence="2">Leaf</tissue>
    </source>
</reference>
<name>W1P2G4_AMBTC</name>
<accession>W1P2G4</accession>